<evidence type="ECO:0000256" key="5">
    <source>
        <dbReference type="ARBA" id="ARBA00023136"/>
    </source>
</evidence>
<dbReference type="Pfam" id="PF02690">
    <property type="entry name" value="Na_Pi_cotrans"/>
    <property type="match status" value="2"/>
</dbReference>
<feature type="transmembrane region" description="Helical" evidence="6">
    <location>
        <begin position="176"/>
        <end position="205"/>
    </location>
</feature>
<comment type="subcellular location">
    <subcellularLocation>
        <location evidence="1">Cell membrane</location>
        <topology evidence="1">Multi-pass membrane protein</topology>
    </subcellularLocation>
</comment>
<accession>A0ABW9ZXZ5</accession>
<dbReference type="RefSeq" id="WP_161820311.1">
    <property type="nucleotide sequence ID" value="NZ_JAACJS010000015.1"/>
</dbReference>
<feature type="transmembrane region" description="Helical" evidence="6">
    <location>
        <begin position="114"/>
        <end position="130"/>
    </location>
</feature>
<dbReference type="PANTHER" id="PTHR10010:SF46">
    <property type="entry name" value="SODIUM-DEPENDENT PHOSPHATE TRANSPORT PROTEIN 2B"/>
    <property type="match status" value="1"/>
</dbReference>
<keyword evidence="4 6" id="KW-1133">Transmembrane helix</keyword>
<feature type="transmembrane region" description="Helical" evidence="6">
    <location>
        <begin position="139"/>
        <end position="156"/>
    </location>
</feature>
<dbReference type="PANTHER" id="PTHR10010">
    <property type="entry name" value="SOLUTE CARRIER FAMILY 34 SODIUM PHOSPHATE , MEMBER 2-RELATED"/>
    <property type="match status" value="1"/>
</dbReference>
<keyword evidence="8" id="KW-1185">Reference proteome</keyword>
<feature type="transmembrane region" description="Helical" evidence="6">
    <location>
        <begin position="84"/>
        <end position="108"/>
    </location>
</feature>
<organism evidence="7 8">
    <name type="scientific">Sediminibacterium roseum</name>
    <dbReference type="NCBI Taxonomy" id="1978412"/>
    <lineage>
        <taxon>Bacteria</taxon>
        <taxon>Pseudomonadati</taxon>
        <taxon>Bacteroidota</taxon>
        <taxon>Chitinophagia</taxon>
        <taxon>Chitinophagales</taxon>
        <taxon>Chitinophagaceae</taxon>
        <taxon>Sediminibacterium</taxon>
    </lineage>
</organism>
<name>A0ABW9ZXZ5_9BACT</name>
<evidence type="ECO:0000256" key="3">
    <source>
        <dbReference type="ARBA" id="ARBA00022692"/>
    </source>
</evidence>
<keyword evidence="2" id="KW-1003">Cell membrane</keyword>
<feature type="transmembrane region" description="Helical" evidence="6">
    <location>
        <begin position="50"/>
        <end position="72"/>
    </location>
</feature>
<keyword evidence="3 6" id="KW-0812">Transmembrane</keyword>
<gene>
    <name evidence="7" type="ORF">GWC95_19165</name>
</gene>
<evidence type="ECO:0000313" key="7">
    <source>
        <dbReference type="EMBL" id="NCI52053.1"/>
    </source>
</evidence>
<protein>
    <submittedName>
        <fullName evidence="7">Na/Pi cotransporter family protein</fullName>
    </submittedName>
</protein>
<evidence type="ECO:0000256" key="6">
    <source>
        <dbReference type="SAM" id="Phobius"/>
    </source>
</evidence>
<keyword evidence="5 6" id="KW-0472">Membrane</keyword>
<sequence length="550" mass="60283">MEWSEENWKIIAGVAFFMLAIRSMEGSVAELSGRKFKLFLKRETSNRLRAAAAGTVIAAILQSSSVVNLIILDMTGSGILSLQSALALTLGANIGTTVNSWLVAMLGFNTGFESWVLPITGISGILLHFTQRKPGLQNIFRLLFSLSLLLFSLDFIKSGMGTLVTHSSLQFFKNPFLFALFGLAATAFVQASSIIMVLALTALYLHTVSFESACALVLGGEIGTTLKLFFAARGNTGVKKAMALGNFLFNVVTASVFLLFLEQACSIVMHVAGADHPVIALVLFQTAFNLVSLALFLPWLPKIAAFLSKRPSVAAETISPAINLQGPQAVQQIEEEVRKFTTLSALYIMGSFGSQAKPGNEKQLSGFTQKTGMQQYALLKQFYGQIHRLSLQVRKQKKDELVAAKLDQLVSAARNAMYAAKSIYNIHEDIRQFRNSSNDIKFNFYLDASKRVPAFCTPLLALINAPSNRNKYKEQLGNMYQSMRTAYRATLVSLYVDPVSDGVSDIEISSLLNCNREIFSAFKSLFFGAVELLLDAPDADLFQKSPGFIR</sequence>
<proteinExistence type="predicted"/>
<dbReference type="InterPro" id="IPR003841">
    <property type="entry name" value="Na/Pi_transpt"/>
</dbReference>
<evidence type="ECO:0000256" key="1">
    <source>
        <dbReference type="ARBA" id="ARBA00004651"/>
    </source>
</evidence>
<dbReference type="NCBIfam" id="NF037997">
    <property type="entry name" value="Na_Pi_symport"/>
    <property type="match status" value="1"/>
</dbReference>
<feature type="transmembrane region" description="Helical" evidence="6">
    <location>
        <begin position="247"/>
        <end position="272"/>
    </location>
</feature>
<comment type="caution">
    <text evidence="7">The sequence shown here is derived from an EMBL/GenBank/DDBJ whole genome shotgun (WGS) entry which is preliminary data.</text>
</comment>
<reference evidence="7 8" key="1">
    <citation type="submission" date="2020-01" db="EMBL/GenBank/DDBJ databases">
        <title>Genome analysis.</title>
        <authorList>
            <person name="Wu S."/>
            <person name="Wang G."/>
        </authorList>
    </citation>
    <scope>NUCLEOTIDE SEQUENCE [LARGE SCALE GENOMIC DNA]</scope>
    <source>
        <strain evidence="7 8">SYL130</strain>
    </source>
</reference>
<evidence type="ECO:0000256" key="2">
    <source>
        <dbReference type="ARBA" id="ARBA00022475"/>
    </source>
</evidence>
<evidence type="ECO:0000256" key="4">
    <source>
        <dbReference type="ARBA" id="ARBA00022989"/>
    </source>
</evidence>
<evidence type="ECO:0000313" key="8">
    <source>
        <dbReference type="Proteomes" id="UP000753802"/>
    </source>
</evidence>
<dbReference type="Proteomes" id="UP000753802">
    <property type="component" value="Unassembled WGS sequence"/>
</dbReference>
<dbReference type="EMBL" id="JAACJS010000015">
    <property type="protein sequence ID" value="NCI52053.1"/>
    <property type="molecule type" value="Genomic_DNA"/>
</dbReference>
<feature type="transmembrane region" description="Helical" evidence="6">
    <location>
        <begin position="278"/>
        <end position="300"/>
    </location>
</feature>